<feature type="domain" description="Acyl-CoA dehydrogenase/oxidase N-terminal" evidence="6">
    <location>
        <begin position="71"/>
        <end position="154"/>
    </location>
</feature>
<dbReference type="EnsemblProtists" id="EOD10230">
    <property type="protein sequence ID" value="EOD10230"/>
    <property type="gene ID" value="EMIHUDRAFT_452720"/>
</dbReference>
<dbReference type="Gene3D" id="1.10.540.10">
    <property type="entry name" value="Acyl-CoA dehydrogenase/oxidase, N-terminal domain"/>
    <property type="match status" value="1"/>
</dbReference>
<dbReference type="InterPro" id="IPR052166">
    <property type="entry name" value="Diverse_Acyl-CoA_DH"/>
</dbReference>
<dbReference type="STRING" id="2903.R1D6Q1"/>
<evidence type="ECO:0008006" key="10">
    <source>
        <dbReference type="Google" id="ProtNLM"/>
    </source>
</evidence>
<dbReference type="AlphaFoldDB" id="A0A0D3IG45"/>
<dbReference type="InterPro" id="IPR037069">
    <property type="entry name" value="AcylCoA_DH/ox_N_sf"/>
</dbReference>
<reference evidence="8" key="2">
    <citation type="submission" date="2024-10" db="UniProtKB">
        <authorList>
            <consortium name="EnsemblProtists"/>
        </authorList>
    </citation>
    <scope>IDENTIFICATION</scope>
</reference>
<dbReference type="HOGENOM" id="CLU_018204_12_2_1"/>
<dbReference type="SUPFAM" id="SSF47203">
    <property type="entry name" value="Acyl-CoA dehydrogenase C-terminal domain-like"/>
    <property type="match status" value="1"/>
</dbReference>
<dbReference type="InterPro" id="IPR013786">
    <property type="entry name" value="AcylCoA_DH/ox_N"/>
</dbReference>
<dbReference type="Pfam" id="PF12806">
    <property type="entry name" value="Acyl-CoA_dh_C"/>
    <property type="match status" value="1"/>
</dbReference>
<evidence type="ECO:0000256" key="4">
    <source>
        <dbReference type="ARBA" id="ARBA00022827"/>
    </source>
</evidence>
<name>A0A0D3IG45_EMIH1</name>
<evidence type="ECO:0000313" key="8">
    <source>
        <dbReference type="EnsemblProtists" id="EOD10230"/>
    </source>
</evidence>
<dbReference type="PaxDb" id="2903-EOD10230"/>
<feature type="domain" description="Acetyl-CoA dehydrogenase-like C-terminal" evidence="7">
    <location>
        <begin position="426"/>
        <end position="508"/>
    </location>
</feature>
<dbReference type="SUPFAM" id="SSF56645">
    <property type="entry name" value="Acyl-CoA dehydrogenase NM domain-like"/>
    <property type="match status" value="1"/>
</dbReference>
<evidence type="ECO:0000259" key="6">
    <source>
        <dbReference type="Pfam" id="PF02771"/>
    </source>
</evidence>
<dbReference type="Proteomes" id="UP000013827">
    <property type="component" value="Unassembled WGS sequence"/>
</dbReference>
<dbReference type="PANTHER" id="PTHR42803">
    <property type="entry name" value="ACYL-COA DEHYDROGENASE"/>
    <property type="match status" value="1"/>
</dbReference>
<dbReference type="PANTHER" id="PTHR42803:SF3">
    <property type="entry name" value="ACYL-COA DEHYDROGENASE-RELATED"/>
    <property type="match status" value="1"/>
</dbReference>
<comment type="similarity">
    <text evidence="2">Belongs to the acyl-CoA dehydrogenase family.</text>
</comment>
<dbReference type="InterPro" id="IPR046373">
    <property type="entry name" value="Acyl-CoA_Oxase/DH_mid-dom_sf"/>
</dbReference>
<dbReference type="GO" id="GO:0050660">
    <property type="term" value="F:flavin adenine dinucleotide binding"/>
    <property type="evidence" value="ECO:0007669"/>
    <property type="project" value="InterPro"/>
</dbReference>
<dbReference type="InterPro" id="IPR009075">
    <property type="entry name" value="AcylCo_DH/oxidase_C"/>
</dbReference>
<keyword evidence="9" id="KW-1185">Reference proteome</keyword>
<dbReference type="Pfam" id="PF00441">
    <property type="entry name" value="Acyl-CoA_dh_1"/>
    <property type="match status" value="1"/>
</dbReference>
<comment type="cofactor">
    <cofactor evidence="1">
        <name>FAD</name>
        <dbReference type="ChEBI" id="CHEBI:57692"/>
    </cofactor>
</comment>
<dbReference type="Gene3D" id="2.40.110.10">
    <property type="entry name" value="Butyryl-CoA Dehydrogenase, subunit A, domain 2"/>
    <property type="match status" value="1"/>
</dbReference>
<organism evidence="8 9">
    <name type="scientific">Emiliania huxleyi (strain CCMP1516)</name>
    <dbReference type="NCBI Taxonomy" id="280463"/>
    <lineage>
        <taxon>Eukaryota</taxon>
        <taxon>Haptista</taxon>
        <taxon>Haptophyta</taxon>
        <taxon>Prymnesiophyceae</taxon>
        <taxon>Isochrysidales</taxon>
        <taxon>Noelaerhabdaceae</taxon>
        <taxon>Emiliania</taxon>
    </lineage>
</organism>
<accession>A0A0D3IG45</accession>
<evidence type="ECO:0000256" key="3">
    <source>
        <dbReference type="ARBA" id="ARBA00022630"/>
    </source>
</evidence>
<evidence type="ECO:0000313" key="9">
    <source>
        <dbReference type="Proteomes" id="UP000013827"/>
    </source>
</evidence>
<protein>
    <recommendedName>
        <fullName evidence="10">Acyl-CoA dehydrogenase</fullName>
    </recommendedName>
</protein>
<dbReference type="InterPro" id="IPR036250">
    <property type="entry name" value="AcylCo_DH-like_C"/>
</dbReference>
<dbReference type="GeneID" id="17256434"/>
<dbReference type="InterPro" id="IPR009100">
    <property type="entry name" value="AcylCoA_DH/oxidase_NM_dom_sf"/>
</dbReference>
<dbReference type="GO" id="GO:0016627">
    <property type="term" value="F:oxidoreductase activity, acting on the CH-CH group of donors"/>
    <property type="evidence" value="ECO:0007669"/>
    <property type="project" value="InterPro"/>
</dbReference>
<keyword evidence="3" id="KW-0285">Flavoprotein</keyword>
<evidence type="ECO:0000259" key="7">
    <source>
        <dbReference type="Pfam" id="PF12806"/>
    </source>
</evidence>
<evidence type="ECO:0000256" key="1">
    <source>
        <dbReference type="ARBA" id="ARBA00001974"/>
    </source>
</evidence>
<feature type="domain" description="Acyl-CoA dehydrogenase/oxidase C-terminal" evidence="5">
    <location>
        <begin position="255"/>
        <end position="417"/>
    </location>
</feature>
<evidence type="ECO:0000256" key="2">
    <source>
        <dbReference type="ARBA" id="ARBA00009347"/>
    </source>
</evidence>
<proteinExistence type="inferred from homology"/>
<dbReference type="RefSeq" id="XP_005762659.1">
    <property type="nucleotide sequence ID" value="XM_005762602.1"/>
</dbReference>
<evidence type="ECO:0000259" key="5">
    <source>
        <dbReference type="Pfam" id="PF00441"/>
    </source>
</evidence>
<keyword evidence="4" id="KW-0274">FAD</keyword>
<dbReference type="eggNOG" id="KOG0139">
    <property type="taxonomic scope" value="Eukaryota"/>
</dbReference>
<reference evidence="9" key="1">
    <citation type="journal article" date="2013" name="Nature">
        <title>Pan genome of the phytoplankton Emiliania underpins its global distribution.</title>
        <authorList>
            <person name="Read B.A."/>
            <person name="Kegel J."/>
            <person name="Klute M.J."/>
            <person name="Kuo A."/>
            <person name="Lefebvre S.C."/>
            <person name="Maumus F."/>
            <person name="Mayer C."/>
            <person name="Miller J."/>
            <person name="Monier A."/>
            <person name="Salamov A."/>
            <person name="Young J."/>
            <person name="Aguilar M."/>
            <person name="Claverie J.M."/>
            <person name="Frickenhaus S."/>
            <person name="Gonzalez K."/>
            <person name="Herman E.K."/>
            <person name="Lin Y.C."/>
            <person name="Napier J."/>
            <person name="Ogata H."/>
            <person name="Sarno A.F."/>
            <person name="Shmutz J."/>
            <person name="Schroeder D."/>
            <person name="de Vargas C."/>
            <person name="Verret F."/>
            <person name="von Dassow P."/>
            <person name="Valentin K."/>
            <person name="Van de Peer Y."/>
            <person name="Wheeler G."/>
            <person name="Dacks J.B."/>
            <person name="Delwiche C.F."/>
            <person name="Dyhrman S.T."/>
            <person name="Glockner G."/>
            <person name="John U."/>
            <person name="Richards T."/>
            <person name="Worden A.Z."/>
            <person name="Zhang X."/>
            <person name="Grigoriev I.V."/>
            <person name="Allen A.E."/>
            <person name="Bidle K."/>
            <person name="Borodovsky M."/>
            <person name="Bowler C."/>
            <person name="Brownlee C."/>
            <person name="Cock J.M."/>
            <person name="Elias M."/>
            <person name="Gladyshev V.N."/>
            <person name="Groth M."/>
            <person name="Guda C."/>
            <person name="Hadaegh A."/>
            <person name="Iglesias-Rodriguez M.D."/>
            <person name="Jenkins J."/>
            <person name="Jones B.M."/>
            <person name="Lawson T."/>
            <person name="Leese F."/>
            <person name="Lindquist E."/>
            <person name="Lobanov A."/>
            <person name="Lomsadze A."/>
            <person name="Malik S.B."/>
            <person name="Marsh M.E."/>
            <person name="Mackinder L."/>
            <person name="Mock T."/>
            <person name="Mueller-Roeber B."/>
            <person name="Pagarete A."/>
            <person name="Parker M."/>
            <person name="Probert I."/>
            <person name="Quesneville H."/>
            <person name="Raines C."/>
            <person name="Rensing S.A."/>
            <person name="Riano-Pachon D.M."/>
            <person name="Richier S."/>
            <person name="Rokitta S."/>
            <person name="Shiraiwa Y."/>
            <person name="Soanes D.M."/>
            <person name="van der Giezen M."/>
            <person name="Wahlund T.M."/>
            <person name="Williams B."/>
            <person name="Wilson W."/>
            <person name="Wolfe G."/>
            <person name="Wurch L.L."/>
        </authorList>
    </citation>
    <scope>NUCLEOTIDE SEQUENCE</scope>
</reference>
<sequence length="513" mass="56146">MNRRDLDFILYEVENVEALCQTERYQHCDRPTFDAALDTAHQLAHSHFHQYNAKGDRHPPQYCQETDTLTLLPEHVAAHRAYSDAGFLTTSMDAEVGGSQMPVAVSGAVGLHFSSANAGFSAHFALNVGAAKILQHHGTDEQRAHVLPKLLSGEWCGTMCLSETHAGSSLTDIRTTAHPQPDGTYKIRGNKMWITAAENNFGGTIAHMGISLFLVPKHALSFSEEGVSLGDRPASSSAWAGATGGATGHLVGEPNQGLHCMFIMMNELRFQVGLGGVGPALAGYLYSLQYARQRTQGRSPLCRDPSTPMVPIIEHSDVKRMLLLQKAYVEGALGLCMYTAGVIDALATTADAAARSDKLLLLELLTPVVKAWPSEWCLEANKWAMQVLGGYGYTQDFPLEQLYRDARPNMIYEGTSGALDLLGRKANSHAYLTMTGHTAVAWQWLRQGTAARRGLLRLEAEGGDASADDEAFYRGKLHTMQWFTRQELSKTEGMAQLLCSLDDTNVSMRGNWF</sequence>
<dbReference type="Pfam" id="PF02771">
    <property type="entry name" value="Acyl-CoA_dh_N"/>
    <property type="match status" value="1"/>
</dbReference>
<dbReference type="KEGG" id="ehx:EMIHUDRAFT_452720"/>
<dbReference type="InterPro" id="IPR025878">
    <property type="entry name" value="Acyl-CoA_dh-like_C_dom"/>
</dbReference>
<dbReference type="Gene3D" id="1.20.140.10">
    <property type="entry name" value="Butyryl-CoA Dehydrogenase, subunit A, domain 3"/>
    <property type="match status" value="1"/>
</dbReference>